<reference evidence="4" key="1">
    <citation type="submission" date="2017-02" db="EMBL/GenBank/DDBJ databases">
        <authorList>
            <person name="Varghese N."/>
            <person name="Submissions S."/>
        </authorList>
    </citation>
    <scope>NUCLEOTIDE SEQUENCE [LARGE SCALE GENOMIC DNA]</scope>
    <source>
        <strain evidence="4">DSM 22224</strain>
    </source>
</reference>
<dbReference type="GO" id="GO:0008237">
    <property type="term" value="F:metallopeptidase activity"/>
    <property type="evidence" value="ECO:0007669"/>
    <property type="project" value="InterPro"/>
</dbReference>
<feature type="domain" description="Peptidase M1 membrane alanine aminopeptidase" evidence="2">
    <location>
        <begin position="385"/>
        <end position="529"/>
    </location>
</feature>
<dbReference type="Proteomes" id="UP000190367">
    <property type="component" value="Unassembled WGS sequence"/>
</dbReference>
<name>A0A1T4NHI2_9BACT</name>
<dbReference type="Pfam" id="PF01433">
    <property type="entry name" value="Peptidase_M1"/>
    <property type="match status" value="1"/>
</dbReference>
<evidence type="ECO:0000256" key="1">
    <source>
        <dbReference type="SAM" id="SignalP"/>
    </source>
</evidence>
<accession>A0A1T4NHI2</accession>
<dbReference type="RefSeq" id="WP_078668579.1">
    <property type="nucleotide sequence ID" value="NZ_FUWZ01000001.1"/>
</dbReference>
<dbReference type="CDD" id="cd09604">
    <property type="entry name" value="M1_APN_like"/>
    <property type="match status" value="1"/>
</dbReference>
<evidence type="ECO:0000259" key="2">
    <source>
        <dbReference type="Pfam" id="PF01433"/>
    </source>
</evidence>
<dbReference type="Gene3D" id="1.10.390.10">
    <property type="entry name" value="Neutral Protease Domain 2"/>
    <property type="match status" value="1"/>
</dbReference>
<dbReference type="InterPro" id="IPR027268">
    <property type="entry name" value="Peptidase_M4/M1_CTD_sf"/>
</dbReference>
<keyword evidence="4" id="KW-1185">Reference proteome</keyword>
<dbReference type="InterPro" id="IPR014782">
    <property type="entry name" value="Peptidase_M1_dom"/>
</dbReference>
<evidence type="ECO:0000313" key="4">
    <source>
        <dbReference type="Proteomes" id="UP000190367"/>
    </source>
</evidence>
<dbReference type="EMBL" id="FUWZ01000001">
    <property type="protein sequence ID" value="SJZ78583.1"/>
    <property type="molecule type" value="Genomic_DNA"/>
</dbReference>
<gene>
    <name evidence="3" type="ORF">SAMN04488128_1011587</name>
</gene>
<organism evidence="3 4">
    <name type="scientific">Chitinophaga eiseniae</name>
    <dbReference type="NCBI Taxonomy" id="634771"/>
    <lineage>
        <taxon>Bacteria</taxon>
        <taxon>Pseudomonadati</taxon>
        <taxon>Bacteroidota</taxon>
        <taxon>Chitinophagia</taxon>
        <taxon>Chitinophagales</taxon>
        <taxon>Chitinophagaceae</taxon>
        <taxon>Chitinophaga</taxon>
    </lineage>
</organism>
<feature type="signal peptide" evidence="1">
    <location>
        <begin position="1"/>
        <end position="20"/>
    </location>
</feature>
<dbReference type="SUPFAM" id="SSF55486">
    <property type="entry name" value="Metalloproteases ('zincins'), catalytic domain"/>
    <property type="match status" value="1"/>
</dbReference>
<dbReference type="GO" id="GO:0008270">
    <property type="term" value="F:zinc ion binding"/>
    <property type="evidence" value="ECO:0007669"/>
    <property type="project" value="InterPro"/>
</dbReference>
<dbReference type="STRING" id="634771.SAMN04488128_1011587"/>
<dbReference type="OrthoDB" id="9814383at2"/>
<dbReference type="AlphaFoldDB" id="A0A1T4NHI2"/>
<protein>
    <recommendedName>
        <fullName evidence="2">Peptidase M1 membrane alanine aminopeptidase domain-containing protein</fullName>
    </recommendedName>
</protein>
<keyword evidence="1" id="KW-0732">Signal</keyword>
<feature type="chain" id="PRO_5012843330" description="Peptidase M1 membrane alanine aminopeptidase domain-containing protein" evidence="1">
    <location>
        <begin position="21"/>
        <end position="626"/>
    </location>
</feature>
<sequence length="626" mass="70762">MKKCLNTLLLLAATTVAVQAQQLYEPRNIRKAYENQTRSRSGNPGARYWQNKGRYDIHLTIHPPSPVVYGSENVTYINNSPDALETLVLDLIGNHHKPQSPRSGYVSKDYLSAGVVIDTLVINGKTVAYNNDQGTVGTVALPSPLAAKDSLQLQISWHHELSVESGREGIIDSTTCFLAYYHPRVAVYDDYNGWNMLPHTGRVEFYNDFNDYQVTVKVPKNFVVWGTGNLLNAPEVLQPEYASRLKKSYGSDSCLHIATREEMLAGKVTRQQEWNTWKFSYDHIPDVALGVSDHYVWDAASVMVDSTTRRRASIQAAYNDTAYDFRHSVAFSHTALSYFSHHWPGVAYPYPVMTAFQGYADMEYPMMVNDGSMGQDLDFAQLLQDHEMAHTYFPFYMGINESRYAFMDEGWATTFEYLVRIHEKGKASADDFYRKFRVSRYISDPSTEEDQPIITMSNQVTGDGYSVNSYGKASLSYLALKDLLGDALFRKCLHAYMDKWHGKHPIPWDYFYSFNAAAGQDLNWFWQNWFFSNHYIDLKLAGVTVKGKNAALSIVNEGGFAVPFDIVVNYIDGSSATVHQTPAVWKKNPRALQVTVPAAKGIRSVTLDGNLFMDATPDNNSWKSNL</sequence>
<evidence type="ECO:0000313" key="3">
    <source>
        <dbReference type="EMBL" id="SJZ78583.1"/>
    </source>
</evidence>
<proteinExistence type="predicted"/>